<organism evidence="1 2">
    <name type="scientific">Nicotiana tabacum</name>
    <name type="common">Common tobacco</name>
    <dbReference type="NCBI Taxonomy" id="4097"/>
    <lineage>
        <taxon>Eukaryota</taxon>
        <taxon>Viridiplantae</taxon>
        <taxon>Streptophyta</taxon>
        <taxon>Embryophyta</taxon>
        <taxon>Tracheophyta</taxon>
        <taxon>Spermatophyta</taxon>
        <taxon>Magnoliopsida</taxon>
        <taxon>eudicotyledons</taxon>
        <taxon>Gunneridae</taxon>
        <taxon>Pentapetalae</taxon>
        <taxon>asterids</taxon>
        <taxon>lamiids</taxon>
        <taxon>Solanales</taxon>
        <taxon>Solanaceae</taxon>
        <taxon>Nicotianoideae</taxon>
        <taxon>Nicotianeae</taxon>
        <taxon>Nicotiana</taxon>
    </lineage>
</organism>
<accession>A0AC58U079</accession>
<name>A0AC58U079_TOBAC</name>
<sequence>MQARLMGSPITYTKVQDFADCMTSLSLNELSWTGEYYTWSNKQYGADRVCSRLDRALGNFEWIMQWGHFFDIVERIWGQSYIACKMKNSWMKLKALRPIFRALNNEQFRTISLKNEQARVELENIQRKINAACNDSLIGEERNLLQNLEKWSLIEESILKQKSRAKWIRLGNSNTEYFAAVMKERSQKTQLNEIMALTCDKLTHLDSIKQEVIEFYKSLMGSAAHYLPAINRLIMRNGPILSQQKKIALCVEVTDKEIYA</sequence>
<dbReference type="RefSeq" id="XP_075102876.1">
    <property type="nucleotide sequence ID" value="XM_075246775.1"/>
</dbReference>
<reference evidence="2" key="2">
    <citation type="submission" date="2025-08" db="UniProtKB">
        <authorList>
            <consortium name="RefSeq"/>
        </authorList>
    </citation>
    <scope>IDENTIFICATION</scope>
    <source>
        <tissue evidence="2">Leaf</tissue>
    </source>
</reference>
<keyword evidence="1" id="KW-1185">Reference proteome</keyword>
<evidence type="ECO:0000313" key="2">
    <source>
        <dbReference type="RefSeq" id="XP_075102876.1"/>
    </source>
</evidence>
<reference evidence="1" key="1">
    <citation type="journal article" date="2014" name="Nat. Commun.">
        <title>The tobacco genome sequence and its comparison with those of tomato and potato.</title>
        <authorList>
            <person name="Sierro N."/>
            <person name="Battey J.N."/>
            <person name="Ouadi S."/>
            <person name="Bakaher N."/>
            <person name="Bovet L."/>
            <person name="Willig A."/>
            <person name="Goepfert S."/>
            <person name="Peitsch M.C."/>
            <person name="Ivanov N.V."/>
        </authorList>
    </citation>
    <scope>NUCLEOTIDE SEQUENCE [LARGE SCALE GENOMIC DNA]</scope>
</reference>
<protein>
    <submittedName>
        <fullName evidence="2">Uncharacterized protein LOC142177587</fullName>
    </submittedName>
</protein>
<gene>
    <name evidence="2" type="primary">LOC142177587</name>
</gene>
<dbReference type="Proteomes" id="UP000790787">
    <property type="component" value="Chromosome 23"/>
</dbReference>
<evidence type="ECO:0000313" key="1">
    <source>
        <dbReference type="Proteomes" id="UP000790787"/>
    </source>
</evidence>
<proteinExistence type="predicted"/>